<name>A0A5B9DBI2_9ARCH</name>
<evidence type="ECO:0000313" key="1">
    <source>
        <dbReference type="EMBL" id="QEE16381.1"/>
    </source>
</evidence>
<dbReference type="EMBL" id="CP042905">
    <property type="protein sequence ID" value="QEE16381.1"/>
    <property type="molecule type" value="Genomic_DNA"/>
</dbReference>
<dbReference type="AlphaFoldDB" id="A0A5B9DBI2"/>
<reference evidence="1 2" key="2">
    <citation type="journal article" date="2024" name="Int. J. Syst. Evol. Microbiol.">
        <title>Promethearchaeum syntrophicum gen. nov., sp. nov., an anaerobic, obligately syntrophic archaeon, the first isolate of the lineage 'Asgard' archaea, and proposal of the new archaeal phylum Promethearchaeota phyl. nov. and kingdom Promethearchaeati regn. nov.</title>
        <authorList>
            <person name="Imachi H."/>
            <person name="Nobu M.K."/>
            <person name="Kato S."/>
            <person name="Takaki Y."/>
            <person name="Miyazaki M."/>
            <person name="Miyata M."/>
            <person name="Ogawara M."/>
            <person name="Saito Y."/>
            <person name="Sakai S."/>
            <person name="Tahara Y.O."/>
            <person name="Takano Y."/>
            <person name="Tasumi E."/>
            <person name="Uematsu K."/>
            <person name="Yoshimura T."/>
            <person name="Itoh T."/>
            <person name="Ohkuma M."/>
            <person name="Takai K."/>
        </authorList>
    </citation>
    <scope>NUCLEOTIDE SEQUENCE [LARGE SCALE GENOMIC DNA]</scope>
    <source>
        <strain evidence="1 2">MK-D1</strain>
    </source>
</reference>
<sequence>MSDGSNIKQMVVDLIRNLPNDVTLEDIQYHLFVKQKIQKAEHQIEAGEIIPHKDVMENLKKKWFP</sequence>
<keyword evidence="2" id="KW-1185">Reference proteome</keyword>
<gene>
    <name evidence="1" type="ORF">DSAG12_02211</name>
</gene>
<dbReference type="KEGG" id="psyt:DSAG12_02211"/>
<protein>
    <submittedName>
        <fullName evidence="1">Uncharacterized protein</fullName>
    </submittedName>
</protein>
<evidence type="ECO:0000313" key="2">
    <source>
        <dbReference type="Proteomes" id="UP000321408"/>
    </source>
</evidence>
<dbReference type="Proteomes" id="UP000321408">
    <property type="component" value="Chromosome"/>
</dbReference>
<reference evidence="1 2" key="1">
    <citation type="journal article" date="2020" name="Nature">
        <title>Isolation of an archaeon at the prokaryote-eukaryote interface.</title>
        <authorList>
            <person name="Imachi H."/>
            <person name="Nobu M.K."/>
            <person name="Nakahara N."/>
            <person name="Morono Y."/>
            <person name="Ogawara M."/>
            <person name="Takaki Y."/>
            <person name="Takano Y."/>
            <person name="Uematsu K."/>
            <person name="Ikuta T."/>
            <person name="Ito M."/>
            <person name="Matsui Y."/>
            <person name="Miyazaki M."/>
            <person name="Murata K."/>
            <person name="Saito Y."/>
            <person name="Sakai S."/>
            <person name="Song C."/>
            <person name="Tasumi E."/>
            <person name="Yamanaka Y."/>
            <person name="Yamaguchi T."/>
            <person name="Kamagata Y."/>
            <person name="Tamaki H."/>
            <person name="Takai K."/>
        </authorList>
    </citation>
    <scope>NUCLEOTIDE SEQUENCE [LARGE SCALE GENOMIC DNA]</scope>
    <source>
        <strain evidence="1 2">MK-D1</strain>
    </source>
</reference>
<proteinExistence type="predicted"/>
<dbReference type="RefSeq" id="WP_147663263.1">
    <property type="nucleotide sequence ID" value="NZ_CP042905.2"/>
</dbReference>
<dbReference type="GeneID" id="41330200"/>
<accession>A0A5B9DBI2</accession>
<organism evidence="1 2">
    <name type="scientific">Promethearchaeum syntrophicum</name>
    <dbReference type="NCBI Taxonomy" id="2594042"/>
    <lineage>
        <taxon>Archaea</taxon>
        <taxon>Promethearchaeati</taxon>
        <taxon>Promethearchaeota</taxon>
        <taxon>Promethearchaeia</taxon>
        <taxon>Promethearchaeales</taxon>
        <taxon>Promethearchaeaceae</taxon>
        <taxon>Promethearchaeum</taxon>
    </lineage>
</organism>